<evidence type="ECO:0000313" key="5">
    <source>
        <dbReference type="Proteomes" id="UP000037267"/>
    </source>
</evidence>
<dbReference type="GO" id="GO:0005829">
    <property type="term" value="C:cytosol"/>
    <property type="evidence" value="ECO:0007669"/>
    <property type="project" value="TreeGrafter"/>
</dbReference>
<dbReference type="SUPFAM" id="SSF53590">
    <property type="entry name" value="Nucleoside hydrolase"/>
    <property type="match status" value="1"/>
</dbReference>
<dbReference type="Pfam" id="PF01156">
    <property type="entry name" value="IU_nuc_hydro"/>
    <property type="match status" value="1"/>
</dbReference>
<dbReference type="Proteomes" id="UP000037267">
    <property type="component" value="Unassembled WGS sequence"/>
</dbReference>
<evidence type="ECO:0000259" key="3">
    <source>
        <dbReference type="Pfam" id="PF01156"/>
    </source>
</evidence>
<dbReference type="InterPro" id="IPR015910">
    <property type="entry name" value="I/U_nuclsd_hydro_CS"/>
</dbReference>
<dbReference type="GO" id="GO:0045437">
    <property type="term" value="F:uridine nucleosidase activity"/>
    <property type="evidence" value="ECO:0007669"/>
    <property type="project" value="UniProtKB-ARBA"/>
</dbReference>
<dbReference type="PANTHER" id="PTHR12304:SF4">
    <property type="entry name" value="URIDINE NUCLEOSIDASE"/>
    <property type="match status" value="1"/>
</dbReference>
<proteinExistence type="predicted"/>
<name>A0A0L0WE47_GOTPU</name>
<feature type="domain" description="Inosine/uridine-preferring nucleoside hydrolase" evidence="3">
    <location>
        <begin position="6"/>
        <end position="304"/>
    </location>
</feature>
<organism evidence="4 5">
    <name type="scientific">Gottschalkia purinilytica</name>
    <name type="common">Clostridium purinilyticum</name>
    <dbReference type="NCBI Taxonomy" id="1503"/>
    <lineage>
        <taxon>Bacteria</taxon>
        <taxon>Bacillati</taxon>
        <taxon>Bacillota</taxon>
        <taxon>Tissierellia</taxon>
        <taxon>Tissierellales</taxon>
        <taxon>Gottschalkiaceae</taxon>
        <taxon>Gottschalkia</taxon>
    </lineage>
</organism>
<evidence type="ECO:0000256" key="1">
    <source>
        <dbReference type="ARBA" id="ARBA00022801"/>
    </source>
</evidence>
<dbReference type="EMBL" id="LGSS01000002">
    <property type="protein sequence ID" value="KNF09744.1"/>
    <property type="molecule type" value="Genomic_DNA"/>
</dbReference>
<protein>
    <submittedName>
        <fullName evidence="4">Non-specific ribonucleoside hydrolase RihC</fullName>
        <ecNumber evidence="4">3.2.-.-</ecNumber>
    </submittedName>
</protein>
<sequence>MNKKPVIIDCDPGLDDAIALVLALSEESLDVKCITTSAGNQTPEKTLNNALKVLSFIGKDLEVAQGAGKPILKDLVIAGDIHGESGLGGTELPEATLKKSNRSAIEAIVDILNKSDEKVTIIATGPLTNIGILLVSHPEIKDKIERITLMGGACFGGNKTPAAEFNIYVDPEAANIVFNSGIPIVMCGLDVTSKAQMFKKEINDMRNIGNKVGVMVADILDFYSSTTTPHFLSDGTKEEGPHLHDVCAVAYEIDPTLFITKKCNVVVETSGEYTKGSTVVDYNGVTDRVKNTEVVFDLDRKRFIDMLFNAVKKYNE</sequence>
<keyword evidence="5" id="KW-1185">Reference proteome</keyword>
<dbReference type="PROSITE" id="PS01247">
    <property type="entry name" value="IUNH"/>
    <property type="match status" value="1"/>
</dbReference>
<gene>
    <name evidence="4" type="primary">rihC</name>
    <name evidence="4" type="ORF">CLPU_2c01960</name>
</gene>
<accession>A0A0L0WE47</accession>
<dbReference type="InterPro" id="IPR036452">
    <property type="entry name" value="Ribo_hydro-like"/>
</dbReference>
<dbReference type="STRING" id="1503.CLPU_2c01960"/>
<dbReference type="RefSeq" id="WP_050354126.1">
    <property type="nucleotide sequence ID" value="NZ_LGSS01000002.1"/>
</dbReference>
<evidence type="ECO:0000313" key="4">
    <source>
        <dbReference type="EMBL" id="KNF09744.1"/>
    </source>
</evidence>
<dbReference type="CDD" id="cd02651">
    <property type="entry name" value="nuc_hydro_IU_UC_XIUA"/>
    <property type="match status" value="1"/>
</dbReference>
<keyword evidence="2 4" id="KW-0326">Glycosidase</keyword>
<dbReference type="GO" id="GO:0008477">
    <property type="term" value="F:purine nucleosidase activity"/>
    <property type="evidence" value="ECO:0007669"/>
    <property type="project" value="TreeGrafter"/>
</dbReference>
<dbReference type="EC" id="3.2.-.-" evidence="4"/>
<dbReference type="Gene3D" id="3.90.245.10">
    <property type="entry name" value="Ribonucleoside hydrolase-like"/>
    <property type="match status" value="1"/>
</dbReference>
<reference evidence="5" key="1">
    <citation type="submission" date="2015-07" db="EMBL/GenBank/DDBJ databases">
        <title>Draft genome sequence of the purine-degrading Gottschalkia purinilyticum DSM 1384 (formerly Clostridium purinilyticum).</title>
        <authorList>
            <person name="Poehlein A."/>
            <person name="Schiel-Bengelsdorf B."/>
            <person name="Bengelsdorf F.R."/>
            <person name="Daniel R."/>
            <person name="Duerre P."/>
        </authorList>
    </citation>
    <scope>NUCLEOTIDE SEQUENCE [LARGE SCALE GENOMIC DNA]</scope>
    <source>
        <strain evidence="5">DSM 1384</strain>
    </source>
</reference>
<dbReference type="InterPro" id="IPR001910">
    <property type="entry name" value="Inosine/uridine_hydrolase_dom"/>
</dbReference>
<dbReference type="InterPro" id="IPR023186">
    <property type="entry name" value="IUNH"/>
</dbReference>
<dbReference type="GO" id="GO:0006152">
    <property type="term" value="P:purine nucleoside catabolic process"/>
    <property type="evidence" value="ECO:0007669"/>
    <property type="project" value="TreeGrafter"/>
</dbReference>
<dbReference type="PATRIC" id="fig|1503.3.peg.1692"/>
<keyword evidence="1 4" id="KW-0378">Hydrolase</keyword>
<comment type="caution">
    <text evidence="4">The sequence shown here is derived from an EMBL/GenBank/DDBJ whole genome shotgun (WGS) entry which is preliminary data.</text>
</comment>
<dbReference type="AlphaFoldDB" id="A0A0L0WE47"/>
<dbReference type="PANTHER" id="PTHR12304">
    <property type="entry name" value="INOSINE-URIDINE PREFERRING NUCLEOSIDE HYDROLASE"/>
    <property type="match status" value="1"/>
</dbReference>
<dbReference type="OrthoDB" id="9797882at2"/>
<evidence type="ECO:0000256" key="2">
    <source>
        <dbReference type="ARBA" id="ARBA00023295"/>
    </source>
</evidence>